<evidence type="ECO:0000313" key="7">
    <source>
        <dbReference type="Proteomes" id="UP000830434"/>
    </source>
</evidence>
<keyword evidence="1" id="KW-0028">Amino-acid biosynthesis</keyword>
<dbReference type="InterPro" id="IPR000312">
    <property type="entry name" value="Glycosyl_Trfase_fam3"/>
</dbReference>
<dbReference type="Pfam" id="PF00591">
    <property type="entry name" value="Glycos_transf_3"/>
    <property type="match status" value="1"/>
</dbReference>
<dbReference type="InterPro" id="IPR005940">
    <property type="entry name" value="Anthranilate_Pribosyl_Tfrase"/>
</dbReference>
<dbReference type="InterPro" id="IPR036320">
    <property type="entry name" value="Glycosyl_Trfase_fam3_N_dom_sf"/>
</dbReference>
<keyword evidence="7" id="KW-1185">Reference proteome</keyword>
<dbReference type="AlphaFoldDB" id="A0A8U0IMG0"/>
<keyword evidence="3" id="KW-0808">Transferase</keyword>
<evidence type="ECO:0000313" key="6">
    <source>
        <dbReference type="EMBL" id="UPW01612.1"/>
    </source>
</evidence>
<evidence type="ECO:0000256" key="1">
    <source>
        <dbReference type="ARBA" id="ARBA00022605"/>
    </source>
</evidence>
<dbReference type="GO" id="GO:0004048">
    <property type="term" value="F:anthranilate phosphoribosyltransferase activity"/>
    <property type="evidence" value="ECO:0007669"/>
    <property type="project" value="InterPro"/>
</dbReference>
<dbReference type="GO" id="GO:0000162">
    <property type="term" value="P:L-tryptophan biosynthetic process"/>
    <property type="evidence" value="ECO:0007669"/>
    <property type="project" value="InterPro"/>
</dbReference>
<dbReference type="Gene3D" id="1.20.970.10">
    <property type="entry name" value="Transferase, Pyrimidine Nucleoside Phosphorylase, Chain C"/>
    <property type="match status" value="1"/>
</dbReference>
<dbReference type="InterPro" id="IPR017459">
    <property type="entry name" value="Glycosyl_Trfase_fam3_N_dom"/>
</dbReference>
<dbReference type="SUPFAM" id="SSF52418">
    <property type="entry name" value="Nucleoside phosphorylase/phosphoribosyltransferase catalytic domain"/>
    <property type="match status" value="1"/>
</dbReference>
<evidence type="ECO:0000259" key="4">
    <source>
        <dbReference type="Pfam" id="PF00591"/>
    </source>
</evidence>
<dbReference type="GeneID" id="72189347"/>
<dbReference type="SUPFAM" id="SSF47648">
    <property type="entry name" value="Nucleoside phosphorylase/phosphoribosyltransferase N-terminal domain"/>
    <property type="match status" value="1"/>
</dbReference>
<gene>
    <name evidence="6" type="ORF">M0R88_05790</name>
</gene>
<dbReference type="Pfam" id="PF02885">
    <property type="entry name" value="Glycos_trans_3N"/>
    <property type="match status" value="1"/>
</dbReference>
<organism evidence="6 7">
    <name type="scientific">Halorussus gelatinilyticus</name>
    <dbReference type="NCBI Taxonomy" id="2937524"/>
    <lineage>
        <taxon>Archaea</taxon>
        <taxon>Methanobacteriati</taxon>
        <taxon>Methanobacteriota</taxon>
        <taxon>Stenosarchaea group</taxon>
        <taxon>Halobacteria</taxon>
        <taxon>Halobacteriales</taxon>
        <taxon>Haladaptataceae</taxon>
        <taxon>Halorussus</taxon>
    </lineage>
</organism>
<feature type="domain" description="Glycosyl transferase family 3 N-terminal" evidence="5">
    <location>
        <begin position="42"/>
        <end position="92"/>
    </location>
</feature>
<dbReference type="PANTHER" id="PTHR43285">
    <property type="entry name" value="ANTHRANILATE PHOSPHORIBOSYLTRANSFERASE"/>
    <property type="match status" value="1"/>
</dbReference>
<dbReference type="RefSeq" id="WP_248656010.1">
    <property type="nucleotide sequence ID" value="NZ_CP096658.1"/>
</dbReference>
<keyword evidence="2 6" id="KW-0328">Glycosyltransferase</keyword>
<dbReference type="InterPro" id="IPR035902">
    <property type="entry name" value="Nuc_phospho_transferase"/>
</dbReference>
<protein>
    <submittedName>
        <fullName evidence="6">Anthranilate phosphoribosyltransferase</fullName>
    </submittedName>
</protein>
<accession>A0A8U0IMG0</accession>
<sequence length="373" mass="39414">MSGEQVRDGGVGADDLPEIDGEWPLRRLLTEVVGSGPKTADDMRYEQAREAFARVLVGDPDDATLGAFLLANRWKESTPAELAGFVDAMRERSVVAATPDADPVDCGGNYDGKKKTAVLGVATGLVAAAAGTPVVAHSGPSLPAKHGTTYGDVLAELGVPTGVDPAASAAMTDEVGFGFYAQSRFNPVVHDLRETRESVGVRTSVNTVETLANPADATVHFGSFYHLSYAERIAGTVRESAELPFERVVMAQGMEGYDDVRPGTTRVAEWEAESGTEGGRIEDDGVETADFGADFEREELRVDDLPADSARVTEEVLMGERDGAFADAVALNAGFRIYAGDADSVGEGVERARDVLADGSAAKRLDALRAFEP</sequence>
<evidence type="ECO:0000259" key="5">
    <source>
        <dbReference type="Pfam" id="PF02885"/>
    </source>
</evidence>
<dbReference type="KEGG" id="haxz:M0R88_05790"/>
<name>A0A8U0IMG0_9EURY</name>
<evidence type="ECO:0000256" key="2">
    <source>
        <dbReference type="ARBA" id="ARBA00022676"/>
    </source>
</evidence>
<proteinExistence type="predicted"/>
<dbReference type="Proteomes" id="UP000830434">
    <property type="component" value="Chromosome"/>
</dbReference>
<dbReference type="EMBL" id="CP096658">
    <property type="protein sequence ID" value="UPW01612.1"/>
    <property type="molecule type" value="Genomic_DNA"/>
</dbReference>
<dbReference type="PANTHER" id="PTHR43285:SF2">
    <property type="entry name" value="ANTHRANILATE PHOSPHORIBOSYLTRANSFERASE"/>
    <property type="match status" value="1"/>
</dbReference>
<reference evidence="6" key="1">
    <citation type="submission" date="2022-04" db="EMBL/GenBank/DDBJ databases">
        <title>Diverse halophilic archaea isolated from saline environments.</title>
        <authorList>
            <person name="Cui H.-L."/>
        </authorList>
    </citation>
    <scope>NUCLEOTIDE SEQUENCE</scope>
    <source>
        <strain evidence="6">XZYJT40</strain>
    </source>
</reference>
<feature type="domain" description="Glycosyl transferase family 3" evidence="4">
    <location>
        <begin position="114"/>
        <end position="361"/>
    </location>
</feature>
<dbReference type="Gene3D" id="3.40.1030.10">
    <property type="entry name" value="Nucleoside phosphorylase/phosphoribosyltransferase catalytic domain"/>
    <property type="match status" value="1"/>
</dbReference>
<dbReference type="GO" id="GO:0005829">
    <property type="term" value="C:cytosol"/>
    <property type="evidence" value="ECO:0007669"/>
    <property type="project" value="TreeGrafter"/>
</dbReference>
<evidence type="ECO:0000256" key="3">
    <source>
        <dbReference type="ARBA" id="ARBA00022679"/>
    </source>
</evidence>